<evidence type="ECO:0000256" key="1">
    <source>
        <dbReference type="ARBA" id="ARBA00022475"/>
    </source>
</evidence>
<evidence type="ECO:0000313" key="8">
    <source>
        <dbReference type="EMBL" id="WEE24999.1"/>
    </source>
</evidence>
<keyword evidence="1 5" id="KW-1003">Cell membrane</keyword>
<accession>A0A081UMX9</accession>
<dbReference type="OMA" id="MTATWWQ"/>
<reference evidence="8" key="6">
    <citation type="submission" date="2023-02" db="EMBL/GenBank/DDBJ databases">
        <title>The sequence of Aeromonas hydrophila K533.</title>
        <authorList>
            <person name="Luo X."/>
        </authorList>
    </citation>
    <scope>NUCLEOTIDE SEQUENCE</scope>
    <source>
        <strain evidence="8">K533</strain>
    </source>
</reference>
<comment type="similarity">
    <text evidence="5">Belongs to the FrdC family.</text>
</comment>
<dbReference type="SMR" id="A0A081UMX9"/>
<keyword evidence="4 5" id="KW-0472">Membrane</keyword>
<dbReference type="HAMAP" id="MF_00708">
    <property type="entry name" value="Fumarate_red_C"/>
    <property type="match status" value="1"/>
</dbReference>
<dbReference type="GO" id="GO:0045283">
    <property type="term" value="C:fumarate reductase complex"/>
    <property type="evidence" value="ECO:0007669"/>
    <property type="project" value="UniProtKB-UniRule"/>
</dbReference>
<dbReference type="PIRSF" id="PIRSF000180">
    <property type="entry name" value="FrdC"/>
    <property type="match status" value="1"/>
</dbReference>
<dbReference type="InterPro" id="IPR003510">
    <property type="entry name" value="Fumarate_red_C"/>
</dbReference>
<reference evidence="7" key="4">
    <citation type="submission" date="2018-02" db="EMBL/GenBank/DDBJ databases">
        <authorList>
            <person name="Williamson C."/>
        </authorList>
    </citation>
    <scope>NUCLEOTIDE SEQUENCE</scope>
    <source>
        <strain evidence="7">AFG_SD03_1510_Ahy_093</strain>
    </source>
</reference>
<sequence>MNNTNSKRKPYVREMKKDWWLKNAFYTGYMIREGTSIFVSIYAVVLMWGLLRLVQGQEAFNGWLESLQSPIAILFHVIALAACLFHAKTWFALAPKAMRIFRGEDLVPEKPIVIAQYVALAVVSLLVLIIVA</sequence>
<comment type="subcellular location">
    <subcellularLocation>
        <location evidence="5">Cell membrane</location>
        <topology evidence="5">Multi-pass membrane protein</topology>
    </subcellularLocation>
</comment>
<dbReference type="Proteomes" id="UP000859505">
    <property type="component" value="Unassembled WGS sequence"/>
</dbReference>
<dbReference type="Pfam" id="PF02300">
    <property type="entry name" value="Fumarate_red_C"/>
    <property type="match status" value="1"/>
</dbReference>
<dbReference type="CDD" id="cd00546">
    <property type="entry name" value="QFR_TypeD_subunitC"/>
    <property type="match status" value="1"/>
</dbReference>
<protein>
    <recommendedName>
        <fullName evidence="5">Fumarate reductase subunit C</fullName>
    </recommendedName>
    <alternativeName>
        <fullName evidence="5">Quinol-fumarate reductase subunit C</fullName>
        <shortName evidence="5">QFR subunit C</shortName>
    </alternativeName>
</protein>
<organism evidence="6 10">
    <name type="scientific">Aeromonas hydrophila</name>
    <dbReference type="NCBI Taxonomy" id="644"/>
    <lineage>
        <taxon>Bacteria</taxon>
        <taxon>Pseudomonadati</taxon>
        <taxon>Pseudomonadota</taxon>
        <taxon>Gammaproteobacteria</taxon>
        <taxon>Aeromonadales</taxon>
        <taxon>Aeromonadaceae</taxon>
        <taxon>Aeromonas</taxon>
    </lineage>
</organism>
<evidence type="ECO:0000313" key="7">
    <source>
        <dbReference type="EMBL" id="RCF52953.1"/>
    </source>
</evidence>
<dbReference type="KEGG" id="ahi:VU14_05605"/>
<dbReference type="KEGG" id="aaj:BOQ57_16455"/>
<evidence type="ECO:0000313" key="6">
    <source>
        <dbReference type="EMBL" id="HAT6343286.1"/>
    </source>
</evidence>
<dbReference type="EMBL" id="CP118942">
    <property type="protein sequence ID" value="WEE24999.1"/>
    <property type="molecule type" value="Genomic_DNA"/>
</dbReference>
<dbReference type="EMBL" id="PUTQ01000002">
    <property type="protein sequence ID" value="RCF52953.1"/>
    <property type="molecule type" value="Genomic_DNA"/>
</dbReference>
<proteinExistence type="inferred from homology"/>
<evidence type="ECO:0000313" key="10">
    <source>
        <dbReference type="Proteomes" id="UP000859505"/>
    </source>
</evidence>
<evidence type="ECO:0000256" key="4">
    <source>
        <dbReference type="ARBA" id="ARBA00023136"/>
    </source>
</evidence>
<reference evidence="6" key="1">
    <citation type="journal article" date="2018" name="Genome Biol.">
        <title>SKESA: strategic k-mer extension for scrupulous assemblies.</title>
        <authorList>
            <person name="Souvorov A."/>
            <person name="Agarwala R."/>
            <person name="Lipman D.J."/>
        </authorList>
    </citation>
    <scope>NUCLEOTIDE SEQUENCE</scope>
    <source>
        <strain evidence="6">OLC2673_Aeromonas</strain>
    </source>
</reference>
<dbReference type="EMBL" id="DACTUL010000005">
    <property type="protein sequence ID" value="HAT6343286.1"/>
    <property type="molecule type" value="Genomic_DNA"/>
</dbReference>
<dbReference type="GO" id="GO:0000104">
    <property type="term" value="F:succinate dehydrogenase activity"/>
    <property type="evidence" value="ECO:0007669"/>
    <property type="project" value="UniProtKB-UniRule"/>
</dbReference>
<reference evidence="9" key="3">
    <citation type="submission" date="2018-02" db="EMBL/GenBank/DDBJ databases">
        <title>Phenotypic characterization and whole genome analysis of multidrug-resistant, extended-spectrum beta-lactamase-producing bacteria isolated from dogs in Germany.</title>
        <authorList>
            <person name="Williamson C."/>
        </authorList>
    </citation>
    <scope>NUCLEOTIDE SEQUENCE [LARGE SCALE GENOMIC DNA]</scope>
    <source>
        <strain evidence="9">AFG_SD03_1510_Ahy_093</strain>
    </source>
</reference>
<dbReference type="KEGG" id="ahh:RY45_16555"/>
<evidence type="ECO:0000313" key="9">
    <source>
        <dbReference type="Proteomes" id="UP000253075"/>
    </source>
</evidence>
<gene>
    <name evidence="5" type="primary">frdC</name>
    <name evidence="7" type="ORF">C6C11_02360</name>
    <name evidence="6" type="ORF">JAJ28_000984</name>
    <name evidence="8" type="ORF">PY771_15170</name>
</gene>
<evidence type="ECO:0000256" key="3">
    <source>
        <dbReference type="ARBA" id="ARBA00022989"/>
    </source>
</evidence>
<keyword evidence="3 5" id="KW-1133">Transmembrane helix</keyword>
<reference evidence="7 9" key="2">
    <citation type="journal article" date="2018" name="PLoS ONE">
        <title>Phenotypic characterization and whole genome analysis of extended-spectrum beta-lactamase-producing bacteria isolated from dogs in Germany.</title>
        <authorList>
            <person name="Boehmer T."/>
            <person name="Vogler A.J."/>
            <person name="Thomas A."/>
            <person name="Sauer S."/>
            <person name="Hergenroether M."/>
            <person name="Straubinger R.K."/>
            <person name="Birdsell D."/>
            <person name="Keim P."/>
            <person name="Sahl J.W."/>
            <person name="Williamson C.H."/>
            <person name="Riehm J.M."/>
        </authorList>
    </citation>
    <scope>NUCLEOTIDE SEQUENCE [LARGE SCALE GENOMIC DNA]</scope>
    <source>
        <strain evidence="7 9">AFG_SD03_1510_Ahy_093</strain>
    </source>
</reference>
<dbReference type="Gene3D" id="1.20.1300.10">
    <property type="entry name" value="Fumarate reductase/succinate dehydrogenase, transmembrane subunit"/>
    <property type="match status" value="1"/>
</dbReference>
<feature type="transmembrane region" description="Helical" evidence="5">
    <location>
        <begin position="112"/>
        <end position="131"/>
    </location>
</feature>
<dbReference type="Proteomes" id="UP000253075">
    <property type="component" value="Unassembled WGS sequence"/>
</dbReference>
<dbReference type="eggNOG" id="COG3029">
    <property type="taxonomic scope" value="Bacteria"/>
</dbReference>
<dbReference type="AlphaFoldDB" id="A0A081UMX9"/>
<comment type="function">
    <text evidence="5">Anchors the catalytic components of the fumarate reductase complex to the cell membrane, binds quinones.</text>
</comment>
<name>A0A081UMX9_AERHY</name>
<feature type="transmembrane region" description="Helical" evidence="5">
    <location>
        <begin position="29"/>
        <end position="51"/>
    </location>
</feature>
<dbReference type="RefSeq" id="WP_005298336.1">
    <property type="nucleotide sequence ID" value="NZ_AP019193.1"/>
</dbReference>
<evidence type="ECO:0000256" key="5">
    <source>
        <dbReference type="HAMAP-Rule" id="MF_00708"/>
    </source>
</evidence>
<reference evidence="6" key="5">
    <citation type="submission" date="2020-01" db="EMBL/GenBank/DDBJ databases">
        <authorList>
            <consortium name="NCBI Pathogen Detection Project"/>
        </authorList>
    </citation>
    <scope>NUCLEOTIDE SEQUENCE</scope>
    <source>
        <strain evidence="6">OLC2673_Aeromonas</strain>
    </source>
</reference>
<dbReference type="SUPFAM" id="SSF81343">
    <property type="entry name" value="Fumarate reductase respiratory complex transmembrane subunits"/>
    <property type="match status" value="1"/>
</dbReference>
<dbReference type="Proteomes" id="UP001214666">
    <property type="component" value="Chromosome"/>
</dbReference>
<dbReference type="GO" id="GO:0005886">
    <property type="term" value="C:plasma membrane"/>
    <property type="evidence" value="ECO:0007669"/>
    <property type="project" value="UniProtKB-SubCell"/>
</dbReference>
<dbReference type="GeneID" id="4489891"/>
<keyword evidence="2 5" id="KW-0812">Transmembrane</keyword>
<comment type="subunit">
    <text evidence="5">Part of an enzyme complex containing four subunits: a flavoprotein (FrdA), an iron-sulfur protein (FrdB), and two hydrophobic anchor proteins (FrdC and FrdD).</text>
</comment>
<feature type="transmembrane region" description="Helical" evidence="5">
    <location>
        <begin position="71"/>
        <end position="91"/>
    </location>
</feature>
<evidence type="ECO:0000256" key="2">
    <source>
        <dbReference type="ARBA" id="ARBA00022692"/>
    </source>
</evidence>
<dbReference type="InterPro" id="IPR034804">
    <property type="entry name" value="SQR/QFR_C/D"/>
</dbReference>